<dbReference type="Proteomes" id="UP000302163">
    <property type="component" value="Chromosome"/>
</dbReference>
<dbReference type="Pfam" id="PF03603">
    <property type="entry name" value="DNA_III_psi"/>
    <property type="match status" value="1"/>
</dbReference>
<dbReference type="GO" id="GO:0003887">
    <property type="term" value="F:DNA-directed DNA polymerase activity"/>
    <property type="evidence" value="ECO:0007669"/>
    <property type="project" value="UniProtKB-KW"/>
</dbReference>
<organism evidence="2 3">
    <name type="scientific">Jejubacter calystegiae</name>
    <dbReference type="NCBI Taxonomy" id="2579935"/>
    <lineage>
        <taxon>Bacteria</taxon>
        <taxon>Pseudomonadati</taxon>
        <taxon>Pseudomonadota</taxon>
        <taxon>Gammaproteobacteria</taxon>
        <taxon>Enterobacterales</taxon>
        <taxon>Enterobacteriaceae</taxon>
        <taxon>Jejubacter</taxon>
    </lineage>
</organism>
<sequence length="134" mass="15054">MTSRRDRQLTQLGITQWRLRRPAVLQGEIALRIPEHIRLVMVADKPPALTDPLIQDVLRALMLTEASVLPLTPERAALLPEGSRCNSWRLGVEAPLTLPGVQLSSPGFDELLHNAAARIALWRQICEHEQDLFP</sequence>
<proteinExistence type="predicted"/>
<dbReference type="PIRSF" id="PIRSF029225">
    <property type="entry name" value="DNA_pol_III_psi"/>
    <property type="match status" value="1"/>
</dbReference>
<reference evidence="2 3" key="1">
    <citation type="submission" date="2019-05" db="EMBL/GenBank/DDBJ databases">
        <title>Complete genome sequence of Izhakiella calystegiae KSNA2, an endophyte isolated from beach morning glory (Calystegia soldanella).</title>
        <authorList>
            <person name="Jiang L."/>
            <person name="Jeong J.C."/>
            <person name="Kim C.Y."/>
            <person name="Kim D.H."/>
            <person name="Kim S.W."/>
            <person name="Lee j."/>
        </authorList>
    </citation>
    <scope>NUCLEOTIDE SEQUENCE [LARGE SCALE GENOMIC DNA]</scope>
    <source>
        <strain evidence="2 3">KSNA2</strain>
    </source>
</reference>
<dbReference type="Gene3D" id="3.40.50.10220">
    <property type="entry name" value="DNA polymerase III, psi subunit"/>
    <property type="match status" value="1"/>
</dbReference>
<dbReference type="OrthoDB" id="5682636at2"/>
<dbReference type="GO" id="GO:0008408">
    <property type="term" value="F:3'-5' exonuclease activity"/>
    <property type="evidence" value="ECO:0007669"/>
    <property type="project" value="InterPro"/>
</dbReference>
<gene>
    <name evidence="2" type="ORF">FEM41_08995</name>
</gene>
<protein>
    <recommendedName>
        <fullName evidence="1">DNA polymerase III subunit psi</fullName>
    </recommendedName>
</protein>
<dbReference type="SUPFAM" id="SSF102220">
    <property type="entry name" value="DNA polymerase III psi subunit"/>
    <property type="match status" value="1"/>
</dbReference>
<evidence type="ECO:0000313" key="3">
    <source>
        <dbReference type="Proteomes" id="UP000302163"/>
    </source>
</evidence>
<keyword evidence="1" id="KW-0808">Transferase</keyword>
<dbReference type="InterPro" id="IPR004615">
    <property type="entry name" value="DNA_pol_III_psi"/>
</dbReference>
<dbReference type="GO" id="GO:0006260">
    <property type="term" value="P:DNA replication"/>
    <property type="evidence" value="ECO:0007669"/>
    <property type="project" value="UniProtKB-KW"/>
</dbReference>
<keyword evidence="1" id="KW-0239">DNA-directed DNA polymerase</keyword>
<keyword evidence="1" id="KW-0235">DNA replication</keyword>
<dbReference type="AlphaFoldDB" id="A0A4P8YP13"/>
<dbReference type="KEGG" id="izh:FEM41_08995"/>
<dbReference type="EMBL" id="CP040428">
    <property type="protein sequence ID" value="QCT22641.1"/>
    <property type="molecule type" value="Genomic_DNA"/>
</dbReference>
<name>A0A4P8YP13_9ENTR</name>
<keyword evidence="1" id="KW-0548">Nucleotidyltransferase</keyword>
<accession>A0A4P8YP13</accession>
<dbReference type="RefSeq" id="WP_138099147.1">
    <property type="nucleotide sequence ID" value="NZ_CP040428.1"/>
</dbReference>
<dbReference type="InterPro" id="IPR036654">
    <property type="entry name" value="DNA_pol_III_psi_sf"/>
</dbReference>
<evidence type="ECO:0000313" key="2">
    <source>
        <dbReference type="EMBL" id="QCT22641.1"/>
    </source>
</evidence>
<comment type="function">
    <text evidence="1">Part of the beta sliding clamp loading complex, which hydrolyzes ATP to load the beta clamp onto primed DNA to form the DNA replication pre-initiation complex. DNA polymerase III is a complex, multichain enzyme responsible for most of the replicative synthesis in bacteria. This DNA polymerase also exhibits 3' to 5' exonuclease activity.</text>
</comment>
<keyword evidence="3" id="KW-1185">Reference proteome</keyword>
<evidence type="ECO:0000256" key="1">
    <source>
        <dbReference type="PIRNR" id="PIRNR029225"/>
    </source>
</evidence>